<dbReference type="PATRIC" id="fig|1035195.3.peg.810"/>
<dbReference type="eggNOG" id="ENOG5033STZ">
    <property type="taxonomic scope" value="Bacteria"/>
</dbReference>
<organism evidence="1 2">
    <name type="scientific">Corynebacterium durum F0235</name>
    <dbReference type="NCBI Taxonomy" id="1035195"/>
    <lineage>
        <taxon>Bacteria</taxon>
        <taxon>Bacillati</taxon>
        <taxon>Actinomycetota</taxon>
        <taxon>Actinomycetes</taxon>
        <taxon>Mycobacteriales</taxon>
        <taxon>Corynebacteriaceae</taxon>
        <taxon>Corynebacterium</taxon>
    </lineage>
</organism>
<dbReference type="HOGENOM" id="CLU_033050_0_0_11"/>
<dbReference type="EMBL" id="AMEM01000016">
    <property type="protein sequence ID" value="EKX90843.1"/>
    <property type="molecule type" value="Genomic_DNA"/>
</dbReference>
<dbReference type="Proteomes" id="UP000010445">
    <property type="component" value="Unassembled WGS sequence"/>
</dbReference>
<accession>L1MHV8</accession>
<reference evidence="1 2" key="1">
    <citation type="submission" date="2012-05" db="EMBL/GenBank/DDBJ databases">
        <authorList>
            <person name="Weinstock G."/>
            <person name="Sodergren E."/>
            <person name="Lobos E.A."/>
            <person name="Fulton L."/>
            <person name="Fulton R."/>
            <person name="Courtney L."/>
            <person name="Fronick C."/>
            <person name="O'Laughlin M."/>
            <person name="Godfrey J."/>
            <person name="Wilson R.M."/>
            <person name="Miner T."/>
            <person name="Farmer C."/>
            <person name="Delehaunty K."/>
            <person name="Cordes M."/>
            <person name="Minx P."/>
            <person name="Tomlinson C."/>
            <person name="Chen J."/>
            <person name="Wollam A."/>
            <person name="Pepin K.H."/>
            <person name="Bhonagiri V."/>
            <person name="Zhang X."/>
            <person name="Suruliraj S."/>
            <person name="Warren W."/>
            <person name="Mitreva M."/>
            <person name="Mardis E.R."/>
            <person name="Wilson R.K."/>
        </authorList>
    </citation>
    <scope>NUCLEOTIDE SEQUENCE [LARGE SCALE GENOMIC DNA]</scope>
    <source>
        <strain evidence="1 2">F0235</strain>
    </source>
</reference>
<evidence type="ECO:0000313" key="1">
    <source>
        <dbReference type="EMBL" id="EKX90843.1"/>
    </source>
</evidence>
<dbReference type="STRING" id="1035195.HMPREF9997_00907"/>
<keyword evidence="2" id="KW-1185">Reference proteome</keyword>
<gene>
    <name evidence="1" type="ORF">HMPREF9997_00907</name>
</gene>
<sequence length="382" mass="41855">MSRLYGPGVFTQTALSNTVVGADKSKFTIVSNRFRATESGELSFLRFYWPTGSGYASGTGGNIKITVVPDDGSSEHRPDLKAEPLAVTHYQPKLVDGKKQTKQELLSEIPIEQSKHALTSGQLYHVVLENVDPKPQDNFISSNNSITVKEDGKPARWLNSTDWSTLMGSRPAHDNTADYHWDDLTRDGSGEKLLSPIMEVGLTTGKSIGMFDMESGSVYPNRIYAASQNKPVREHFTPSTQKRVSGFSVASAASTGGALGWSIKQGDRVLASGQIEQPEANFTTHKLTNVLGSFTWYDVALPQDVVLEAGQSYDLEFRPVSNSVWQFGDHSNGSNYGVKWPAAFTESQAQHLQDGTWINTNHWDHTKPGGGTNWPVVLHVAP</sequence>
<dbReference type="AlphaFoldDB" id="L1MHV8"/>
<evidence type="ECO:0000313" key="2">
    <source>
        <dbReference type="Proteomes" id="UP000010445"/>
    </source>
</evidence>
<comment type="caution">
    <text evidence="1">The sequence shown here is derived from an EMBL/GenBank/DDBJ whole genome shotgun (WGS) entry which is preliminary data.</text>
</comment>
<name>L1MHV8_9CORY</name>
<protein>
    <submittedName>
        <fullName evidence="1">Uncharacterized protein</fullName>
    </submittedName>
</protein>
<proteinExistence type="predicted"/>